<evidence type="ECO:0000313" key="3">
    <source>
        <dbReference type="Proteomes" id="UP001597263"/>
    </source>
</evidence>
<gene>
    <name evidence="2" type="ORF">ACFQ35_11750</name>
</gene>
<sequence>MKRYLPFALLILSAASALPAHAASREAVHSPKQGVICDKYACADDKGLSKTLTEKYIGKKAATKLFSQGEFDTTEFTLSNGIFCDTKERLCRKDRYFGAGGKRSAVSDKYTKMLFGK</sequence>
<accession>A0ABW3V3R8</accession>
<dbReference type="Pfam" id="PF05666">
    <property type="entry name" value="YcgJ"/>
    <property type="match status" value="1"/>
</dbReference>
<comment type="caution">
    <text evidence="2">The sequence shown here is derived from an EMBL/GenBank/DDBJ whole genome shotgun (WGS) entry which is preliminary data.</text>
</comment>
<proteinExistence type="predicted"/>
<keyword evidence="1" id="KW-0732">Signal</keyword>
<dbReference type="Proteomes" id="UP001597263">
    <property type="component" value="Unassembled WGS sequence"/>
</dbReference>
<name>A0ABW3V3R8_9HYPH</name>
<dbReference type="RefSeq" id="WP_289386468.1">
    <property type="nucleotide sequence ID" value="NZ_JAUCBM010000002.1"/>
</dbReference>
<evidence type="ECO:0000313" key="2">
    <source>
        <dbReference type="EMBL" id="MFD1227813.1"/>
    </source>
</evidence>
<evidence type="ECO:0000256" key="1">
    <source>
        <dbReference type="SAM" id="SignalP"/>
    </source>
</evidence>
<reference evidence="3" key="1">
    <citation type="journal article" date="2019" name="Int. J. Syst. Evol. Microbiol.">
        <title>The Global Catalogue of Microorganisms (GCM) 10K type strain sequencing project: providing services to taxonomists for standard genome sequencing and annotation.</title>
        <authorList>
            <consortium name="The Broad Institute Genomics Platform"/>
            <consortium name="The Broad Institute Genome Sequencing Center for Infectious Disease"/>
            <person name="Wu L."/>
            <person name="Ma J."/>
        </authorList>
    </citation>
    <scope>NUCLEOTIDE SEQUENCE [LARGE SCALE GENOMIC DNA]</scope>
    <source>
        <strain evidence="3">CCUG 49584</strain>
    </source>
</reference>
<dbReference type="InterPro" id="IPR008617">
    <property type="entry name" value="Uncharacterised_YcgJ"/>
</dbReference>
<keyword evidence="3" id="KW-1185">Reference proteome</keyword>
<dbReference type="EMBL" id="JBHTMA010000037">
    <property type="protein sequence ID" value="MFD1227813.1"/>
    <property type="molecule type" value="Genomic_DNA"/>
</dbReference>
<organism evidence="2 3">
    <name type="scientific">Pseudochrobactrum kiredjianiae</name>
    <dbReference type="NCBI Taxonomy" id="386305"/>
    <lineage>
        <taxon>Bacteria</taxon>
        <taxon>Pseudomonadati</taxon>
        <taxon>Pseudomonadota</taxon>
        <taxon>Alphaproteobacteria</taxon>
        <taxon>Hyphomicrobiales</taxon>
        <taxon>Brucellaceae</taxon>
        <taxon>Pseudochrobactrum</taxon>
    </lineage>
</organism>
<protein>
    <submittedName>
        <fullName evidence="2">YcgJ family protein</fullName>
    </submittedName>
</protein>
<feature type="signal peptide" evidence="1">
    <location>
        <begin position="1"/>
        <end position="22"/>
    </location>
</feature>
<feature type="chain" id="PRO_5045339685" evidence="1">
    <location>
        <begin position="23"/>
        <end position="117"/>
    </location>
</feature>